<reference evidence="2 3" key="1">
    <citation type="submission" date="2019-03" db="EMBL/GenBank/DDBJ databases">
        <authorList>
            <person name="Zhang S."/>
        </authorList>
    </citation>
    <scope>NUCLEOTIDE SEQUENCE [LARGE SCALE GENOMIC DNA]</scope>
    <source>
        <strain evidence="2 3">S4J41</strain>
    </source>
</reference>
<dbReference type="OrthoDB" id="9797755at2"/>
<dbReference type="InterPro" id="IPR010297">
    <property type="entry name" value="DUF900_hydrolase"/>
</dbReference>
<feature type="signal peptide" evidence="1">
    <location>
        <begin position="1"/>
        <end position="35"/>
    </location>
</feature>
<dbReference type="PANTHER" id="PTHR36513">
    <property type="entry name" value="ABC TRANSMEMBRANE TYPE-1 DOMAIN-CONTAINING PROTEIN"/>
    <property type="match status" value="1"/>
</dbReference>
<name>A0A4R5EYC0_9RHOB</name>
<keyword evidence="3" id="KW-1185">Reference proteome</keyword>
<keyword evidence="2" id="KW-0378">Hydrolase</keyword>
<gene>
    <name evidence="2" type="ORF">E1B25_07160</name>
</gene>
<sequence>MVPPRAKGSPPMPALVRLARLLLLTLCLCPGIAPAARAGGGDSFATLPYLAETDPDAALERIARLTGNIDPASGFDPRAAFDLYRMAASLMIEAGQVEQAAQAIAKLADFAVHYRDTLGFDPVPIYGEAAALLRDTGQPTAARDTLISMYGEQRSAGATPEALGQTARDIADLSAALGMATPDLPDPLAAGDFQTIPVYYFTDRGQSGDPEAPLFYAPGRGEPEWGIATVSRPKQEGAGDVSKLRAVQPMAQPEWLDRLRSAPEQGALVYVPGASTRFEQGARRAALIAQALGGAERAILFSWPASGSTLDYMADSAATRTSARQLARMLEGLAAQPGPARPHLLARGMGAQVLADALELIAARRGEGGPEQQAIFGQLIFAIPDMDAERFRDLLPVLRPLVQRITLYTSQDDSQLALARQIYGPALRAGWGGEATLTDPAVDSVDLAAPGAEMPGPEILDAEILSADAVLADIAMLLWKDAPPARRCGLVATPGEDQPVWRWQDGLCAHPDLIRALARLRQEDVQTQDLALEVLRAVVPDADLRDRLAPVVSRLLLR</sequence>
<protein>
    <submittedName>
        <fullName evidence="2">Alpha/beta hydrolase</fullName>
    </submittedName>
</protein>
<evidence type="ECO:0000256" key="1">
    <source>
        <dbReference type="SAM" id="SignalP"/>
    </source>
</evidence>
<dbReference type="Proteomes" id="UP000294662">
    <property type="component" value="Unassembled WGS sequence"/>
</dbReference>
<comment type="caution">
    <text evidence="2">The sequence shown here is derived from an EMBL/GenBank/DDBJ whole genome shotgun (WGS) entry which is preliminary data.</text>
</comment>
<organism evidence="2 3">
    <name type="scientific">Antarcticimicrobium sediminis</name>
    <dbReference type="NCBI Taxonomy" id="2546227"/>
    <lineage>
        <taxon>Bacteria</taxon>
        <taxon>Pseudomonadati</taxon>
        <taxon>Pseudomonadota</taxon>
        <taxon>Alphaproteobacteria</taxon>
        <taxon>Rhodobacterales</taxon>
        <taxon>Paracoccaceae</taxon>
        <taxon>Antarcticimicrobium</taxon>
    </lineage>
</organism>
<evidence type="ECO:0000313" key="3">
    <source>
        <dbReference type="Proteomes" id="UP000294662"/>
    </source>
</evidence>
<dbReference type="PANTHER" id="PTHR36513:SF1">
    <property type="entry name" value="TRANSMEMBRANE PROTEIN"/>
    <property type="match status" value="1"/>
</dbReference>
<feature type="chain" id="PRO_5020242572" evidence="1">
    <location>
        <begin position="36"/>
        <end position="558"/>
    </location>
</feature>
<dbReference type="Pfam" id="PF05990">
    <property type="entry name" value="DUF900"/>
    <property type="match status" value="1"/>
</dbReference>
<proteinExistence type="predicted"/>
<dbReference type="EMBL" id="SMFP01000003">
    <property type="protein sequence ID" value="TDE39820.1"/>
    <property type="molecule type" value="Genomic_DNA"/>
</dbReference>
<accession>A0A4R5EYC0</accession>
<evidence type="ECO:0000313" key="2">
    <source>
        <dbReference type="EMBL" id="TDE39820.1"/>
    </source>
</evidence>
<dbReference type="GO" id="GO:0016787">
    <property type="term" value="F:hydrolase activity"/>
    <property type="evidence" value="ECO:0007669"/>
    <property type="project" value="UniProtKB-KW"/>
</dbReference>
<dbReference type="AlphaFoldDB" id="A0A4R5EYC0"/>
<keyword evidence="1" id="KW-0732">Signal</keyword>